<feature type="transmembrane region" description="Helical" evidence="7">
    <location>
        <begin position="156"/>
        <end position="182"/>
    </location>
</feature>
<dbReference type="EMBL" id="JAVRHT010000005">
    <property type="protein sequence ID" value="MDT0630824.1"/>
    <property type="molecule type" value="Genomic_DNA"/>
</dbReference>
<comment type="similarity">
    <text evidence="2">Belongs to the UPF0324 family.</text>
</comment>
<accession>A0ABU3BNE3</accession>
<feature type="transmembrane region" description="Helical" evidence="7">
    <location>
        <begin position="223"/>
        <end position="240"/>
    </location>
</feature>
<feature type="transmembrane region" description="Helical" evidence="7">
    <location>
        <begin position="315"/>
        <end position="333"/>
    </location>
</feature>
<dbReference type="RefSeq" id="WP_311662160.1">
    <property type="nucleotide sequence ID" value="NZ_JAVRHT010000005.1"/>
</dbReference>
<dbReference type="InterPro" id="IPR018383">
    <property type="entry name" value="UPF0324_pro"/>
</dbReference>
<dbReference type="Proteomes" id="UP001267426">
    <property type="component" value="Unassembled WGS sequence"/>
</dbReference>
<evidence type="ECO:0000256" key="7">
    <source>
        <dbReference type="SAM" id="Phobius"/>
    </source>
</evidence>
<keyword evidence="5 7" id="KW-1133">Transmembrane helix</keyword>
<keyword evidence="6 7" id="KW-0472">Membrane</keyword>
<feature type="transmembrane region" description="Helical" evidence="7">
    <location>
        <begin position="252"/>
        <end position="276"/>
    </location>
</feature>
<keyword evidence="4 7" id="KW-0812">Transmembrane</keyword>
<feature type="transmembrane region" description="Helical" evidence="7">
    <location>
        <begin position="189"/>
        <end position="211"/>
    </location>
</feature>
<evidence type="ECO:0000256" key="4">
    <source>
        <dbReference type="ARBA" id="ARBA00022692"/>
    </source>
</evidence>
<sequence>MSAPSVPAAEPFDAVLPPEPSPAPPAWHRALFLALAAAALLPVVSPAVALGAGAILGLTLGNPFEAVSARVSKLLLKACVVGLGFGMSLPAVLAVGKDGVGVTALGIAFALSVGLLLGRLLHVEQTTGALISGGTAICGGSAIAALGPALGAGAEAMGVSLATVFLLNGVALYVFPAVGHLLDMSQHQFALWAAIAIHDTSSVVGAAASYGTEALAEATVLKLTRALWIVPLALGAALWHRKTAGGEVKVSIPWFIGLFALASAVVAVFPGGAALYDVLVALAKQGLVLTLFLIGAGLSRATLRAVGVRPLVQGVLLWVAVGGASLAAILAWAG</sequence>
<evidence type="ECO:0000256" key="3">
    <source>
        <dbReference type="ARBA" id="ARBA00022475"/>
    </source>
</evidence>
<feature type="transmembrane region" description="Helical" evidence="7">
    <location>
        <begin position="129"/>
        <end position="150"/>
    </location>
</feature>
<reference evidence="8 9" key="1">
    <citation type="submission" date="2023-09" db="EMBL/GenBank/DDBJ databases">
        <authorList>
            <person name="Rey-Velasco X."/>
        </authorList>
    </citation>
    <scope>NUCLEOTIDE SEQUENCE [LARGE SCALE GENOMIC DNA]</scope>
    <source>
        <strain evidence="8 9">F394</strain>
    </source>
</reference>
<proteinExistence type="inferred from homology"/>
<feature type="transmembrane region" description="Helical" evidence="7">
    <location>
        <begin position="282"/>
        <end position="303"/>
    </location>
</feature>
<evidence type="ECO:0000256" key="6">
    <source>
        <dbReference type="ARBA" id="ARBA00023136"/>
    </source>
</evidence>
<comment type="subcellular location">
    <subcellularLocation>
        <location evidence="1">Cell membrane</location>
        <topology evidence="1">Multi-pass membrane protein</topology>
    </subcellularLocation>
</comment>
<feature type="transmembrane region" description="Helical" evidence="7">
    <location>
        <begin position="30"/>
        <end position="62"/>
    </location>
</feature>
<feature type="transmembrane region" description="Helical" evidence="7">
    <location>
        <begin position="99"/>
        <end position="117"/>
    </location>
</feature>
<gene>
    <name evidence="8" type="ORF">RM540_03610</name>
</gene>
<keyword evidence="9" id="KW-1185">Reference proteome</keyword>
<dbReference type="PANTHER" id="PTHR30106">
    <property type="entry name" value="INNER MEMBRANE PROTEIN YEIH-RELATED"/>
    <property type="match status" value="1"/>
</dbReference>
<protein>
    <submittedName>
        <fullName evidence="8">Sulfate exporter family transporter</fullName>
    </submittedName>
</protein>
<evidence type="ECO:0000256" key="2">
    <source>
        <dbReference type="ARBA" id="ARBA00007977"/>
    </source>
</evidence>
<feature type="transmembrane region" description="Helical" evidence="7">
    <location>
        <begin position="74"/>
        <end position="93"/>
    </location>
</feature>
<dbReference type="Pfam" id="PF03601">
    <property type="entry name" value="Cons_hypoth698"/>
    <property type="match status" value="1"/>
</dbReference>
<evidence type="ECO:0000256" key="5">
    <source>
        <dbReference type="ARBA" id="ARBA00022989"/>
    </source>
</evidence>
<evidence type="ECO:0000313" key="9">
    <source>
        <dbReference type="Proteomes" id="UP001267426"/>
    </source>
</evidence>
<name>A0ABU3BNE3_9BACT</name>
<evidence type="ECO:0000313" key="8">
    <source>
        <dbReference type="EMBL" id="MDT0630824.1"/>
    </source>
</evidence>
<dbReference type="PANTHER" id="PTHR30106:SF1">
    <property type="entry name" value="UPF0324 MEMBRANE PROTEIN FN0533"/>
    <property type="match status" value="1"/>
</dbReference>
<organism evidence="8 9">
    <name type="scientific">Rubrivirga litoralis</name>
    <dbReference type="NCBI Taxonomy" id="3075598"/>
    <lineage>
        <taxon>Bacteria</taxon>
        <taxon>Pseudomonadati</taxon>
        <taxon>Rhodothermota</taxon>
        <taxon>Rhodothermia</taxon>
        <taxon>Rhodothermales</taxon>
        <taxon>Rubricoccaceae</taxon>
        <taxon>Rubrivirga</taxon>
    </lineage>
</organism>
<evidence type="ECO:0000256" key="1">
    <source>
        <dbReference type="ARBA" id="ARBA00004651"/>
    </source>
</evidence>
<keyword evidence="3" id="KW-1003">Cell membrane</keyword>
<comment type="caution">
    <text evidence="8">The sequence shown here is derived from an EMBL/GenBank/DDBJ whole genome shotgun (WGS) entry which is preliminary data.</text>
</comment>